<evidence type="ECO:0000313" key="2">
    <source>
        <dbReference type="Proteomes" id="UP000298416"/>
    </source>
</evidence>
<dbReference type="Proteomes" id="UP000298416">
    <property type="component" value="Unassembled WGS sequence"/>
</dbReference>
<gene>
    <name evidence="1" type="ORF">SASPL_129611</name>
</gene>
<name>A0A8X8XGE7_SALSN</name>
<dbReference type="SUPFAM" id="SSF52075">
    <property type="entry name" value="Outer arm dynein light chain 1"/>
    <property type="match status" value="1"/>
</dbReference>
<organism evidence="1">
    <name type="scientific">Salvia splendens</name>
    <name type="common">Scarlet sage</name>
    <dbReference type="NCBI Taxonomy" id="180675"/>
    <lineage>
        <taxon>Eukaryota</taxon>
        <taxon>Viridiplantae</taxon>
        <taxon>Streptophyta</taxon>
        <taxon>Embryophyta</taxon>
        <taxon>Tracheophyta</taxon>
        <taxon>Spermatophyta</taxon>
        <taxon>Magnoliopsida</taxon>
        <taxon>eudicotyledons</taxon>
        <taxon>Gunneridae</taxon>
        <taxon>Pentapetalae</taxon>
        <taxon>asterids</taxon>
        <taxon>lamiids</taxon>
        <taxon>Lamiales</taxon>
        <taxon>Lamiaceae</taxon>
        <taxon>Nepetoideae</taxon>
        <taxon>Mentheae</taxon>
        <taxon>Salviinae</taxon>
        <taxon>Salvia</taxon>
        <taxon>Salvia subgen. Calosphace</taxon>
        <taxon>core Calosphace</taxon>
    </lineage>
</organism>
<comment type="caution">
    <text evidence="1">The sequence shown here is derived from an EMBL/GenBank/DDBJ whole genome shotgun (WGS) entry which is preliminary data.</text>
</comment>
<evidence type="ECO:0000313" key="1">
    <source>
        <dbReference type="EMBL" id="KAG6411528.1"/>
    </source>
</evidence>
<proteinExistence type="predicted"/>
<reference evidence="1" key="1">
    <citation type="submission" date="2018-01" db="EMBL/GenBank/DDBJ databases">
        <authorList>
            <person name="Mao J.F."/>
        </authorList>
    </citation>
    <scope>NUCLEOTIDE SEQUENCE</scope>
    <source>
        <strain evidence="1">Huo1</strain>
        <tissue evidence="1">Leaf</tissue>
    </source>
</reference>
<protein>
    <submittedName>
        <fullName evidence="1">Uncharacterized protein</fullName>
    </submittedName>
</protein>
<dbReference type="AlphaFoldDB" id="A0A8X8XGE7"/>
<keyword evidence="2" id="KW-1185">Reference proteome</keyword>
<dbReference type="EMBL" id="PNBA02000010">
    <property type="protein sequence ID" value="KAG6411528.1"/>
    <property type="molecule type" value="Genomic_DNA"/>
</dbReference>
<reference evidence="1" key="2">
    <citation type="submission" date="2020-08" db="EMBL/GenBank/DDBJ databases">
        <title>Plant Genome Project.</title>
        <authorList>
            <person name="Zhang R.-G."/>
        </authorList>
    </citation>
    <scope>NUCLEOTIDE SEQUENCE</scope>
    <source>
        <strain evidence="1">Huo1</strain>
        <tissue evidence="1">Leaf</tissue>
    </source>
</reference>
<sequence length="79" mass="9217">MVLKAAHYSRRPVLFTETECGNKRPRGATLHDRVMLRLDFNMLKALPEGIGKLERLEILTLHFNRALRQWEAGCKLQRT</sequence>
<accession>A0A8X8XGE7</accession>